<evidence type="ECO:0000259" key="1">
    <source>
        <dbReference type="Pfam" id="PF18505"/>
    </source>
</evidence>
<evidence type="ECO:0000313" key="3">
    <source>
        <dbReference type="Proteomes" id="UP000191931"/>
    </source>
</evidence>
<dbReference type="AlphaFoldDB" id="A0A1W1H6Z1"/>
<proteinExistence type="predicted"/>
<dbReference type="EMBL" id="FWEV01000034">
    <property type="protein sequence ID" value="SLM28242.1"/>
    <property type="molecule type" value="Genomic_DNA"/>
</dbReference>
<dbReference type="Gene3D" id="3.30.1490.340">
    <property type="match status" value="1"/>
</dbReference>
<sequence>MQIFSENSDSSVEYIHHVVEGETVDFIQAKDIAKELALKKCNSPMILSWKNGITGEFYPTFECGKTKKPAWIHYAEARGANLTIDINNGQYIFMILKI</sequence>
<dbReference type="OrthoDB" id="5518218at2"/>
<evidence type="ECO:0000313" key="2">
    <source>
        <dbReference type="EMBL" id="SLM28242.1"/>
    </source>
</evidence>
<gene>
    <name evidence="2" type="ORF">MTBBW1_1290023</name>
</gene>
<dbReference type="Proteomes" id="UP000191931">
    <property type="component" value="Unassembled WGS sequence"/>
</dbReference>
<reference evidence="2 3" key="1">
    <citation type="submission" date="2017-03" db="EMBL/GenBank/DDBJ databases">
        <authorList>
            <person name="Afonso C.L."/>
            <person name="Miller P.J."/>
            <person name="Scott M.A."/>
            <person name="Spackman E."/>
            <person name="Goraichik I."/>
            <person name="Dimitrov K.M."/>
            <person name="Suarez D.L."/>
            <person name="Swayne D.E."/>
        </authorList>
    </citation>
    <scope>NUCLEOTIDE SEQUENCE [LARGE SCALE GENOMIC DNA]</scope>
    <source>
        <strain evidence="2">PRJEB14757</strain>
    </source>
</reference>
<dbReference type="Pfam" id="PF18505">
    <property type="entry name" value="DUF5619"/>
    <property type="match status" value="1"/>
</dbReference>
<feature type="domain" description="DUF5619" evidence="1">
    <location>
        <begin position="13"/>
        <end position="95"/>
    </location>
</feature>
<keyword evidence="3" id="KW-1185">Reference proteome</keyword>
<name>A0A1W1H6Z1_9BACT</name>
<organism evidence="2 3">
    <name type="scientific">Desulfamplus magnetovallimortis</name>
    <dbReference type="NCBI Taxonomy" id="1246637"/>
    <lineage>
        <taxon>Bacteria</taxon>
        <taxon>Pseudomonadati</taxon>
        <taxon>Thermodesulfobacteriota</taxon>
        <taxon>Desulfobacteria</taxon>
        <taxon>Desulfobacterales</taxon>
        <taxon>Desulfobacteraceae</taxon>
        <taxon>Desulfamplus</taxon>
    </lineage>
</organism>
<dbReference type="RefSeq" id="WP_080804579.1">
    <property type="nucleotide sequence ID" value="NZ_LT828547.1"/>
</dbReference>
<accession>A0A1W1H6Z1</accession>
<dbReference type="InterPro" id="IPR041145">
    <property type="entry name" value="DUF5619"/>
</dbReference>
<protein>
    <recommendedName>
        <fullName evidence="1">DUF5619 domain-containing protein</fullName>
    </recommendedName>
</protein>